<keyword evidence="2" id="KW-1185">Reference proteome</keyword>
<dbReference type="Proteomes" id="UP000048984">
    <property type="component" value="Unassembled WGS sequence"/>
</dbReference>
<dbReference type="EMBL" id="LJYW01000001">
    <property type="protein sequence ID" value="KPL51360.1"/>
    <property type="molecule type" value="Genomic_DNA"/>
</dbReference>
<protein>
    <submittedName>
        <fullName evidence="1">Uncharacterized protein</fullName>
    </submittedName>
</protein>
<dbReference type="RefSeq" id="WP_054357523.1">
    <property type="nucleotide sequence ID" value="NZ_LJYW01000001.1"/>
</dbReference>
<gene>
    <name evidence="1" type="ORF">ABB55_03235</name>
</gene>
<reference evidence="1 2" key="1">
    <citation type="submission" date="2015-09" db="EMBL/GenBank/DDBJ databases">
        <authorList>
            <person name="Jackson K.R."/>
            <person name="Lunt B.L."/>
            <person name="Fisher J.N.B."/>
            <person name="Gardner A.V."/>
            <person name="Bailey M.E."/>
            <person name="Deus L.M."/>
            <person name="Earl A.S."/>
            <person name="Gibby P.D."/>
            <person name="Hartmann K.A."/>
            <person name="Liu J.E."/>
            <person name="Manci A.M."/>
            <person name="Nielsen D.A."/>
            <person name="Solomon M.B."/>
            <person name="Breakwell D.P."/>
            <person name="Burnett S.H."/>
            <person name="Grose J.H."/>
        </authorList>
    </citation>
    <scope>NUCLEOTIDE SEQUENCE [LARGE SCALE GENOMIC DNA]</scope>
    <source>
        <strain evidence="1 2">16</strain>
    </source>
</reference>
<evidence type="ECO:0000313" key="1">
    <source>
        <dbReference type="EMBL" id="KPL51360.1"/>
    </source>
</evidence>
<sequence length="124" mass="13263">MTGIVNVTPAEGRFYRIDAAAAGLNVAAIEREMRRLGRPVGWPIIASTAVHALRLDAAQVADACRRADARIEAGRESLIAPIVEAERLAGERAAEARRKAEREAEDRIAIKRAAAQGLAPEAAQ</sequence>
<accession>A0A0P6VZW2</accession>
<reference evidence="1 2" key="2">
    <citation type="submission" date="2015-10" db="EMBL/GenBank/DDBJ databases">
        <title>Draft Genome Sequence of Prosthecomicrobium hirschii ATCC 27832.</title>
        <authorList>
            <person name="Daniel J."/>
            <person name="Givan S.A."/>
            <person name="Brun Y.V."/>
            <person name="Brown P.J."/>
        </authorList>
    </citation>
    <scope>NUCLEOTIDE SEQUENCE [LARGE SCALE GENOMIC DNA]</scope>
    <source>
        <strain evidence="1 2">16</strain>
    </source>
</reference>
<dbReference type="AlphaFoldDB" id="A0A0P6VZW2"/>
<proteinExistence type="predicted"/>
<evidence type="ECO:0000313" key="2">
    <source>
        <dbReference type="Proteomes" id="UP000048984"/>
    </source>
</evidence>
<name>A0A0P6VZW2_9HYPH</name>
<dbReference type="STRING" id="665126.ABB55_03235"/>
<organism evidence="1 2">
    <name type="scientific">Prosthecodimorpha hirschii</name>
    <dbReference type="NCBI Taxonomy" id="665126"/>
    <lineage>
        <taxon>Bacteria</taxon>
        <taxon>Pseudomonadati</taxon>
        <taxon>Pseudomonadota</taxon>
        <taxon>Alphaproteobacteria</taxon>
        <taxon>Hyphomicrobiales</taxon>
        <taxon>Ancalomicrobiaceae</taxon>
        <taxon>Prosthecodimorpha</taxon>
    </lineage>
</organism>
<comment type="caution">
    <text evidence="1">The sequence shown here is derived from an EMBL/GenBank/DDBJ whole genome shotgun (WGS) entry which is preliminary data.</text>
</comment>